<evidence type="ECO:0000256" key="4">
    <source>
        <dbReference type="ARBA" id="ARBA00023136"/>
    </source>
</evidence>
<dbReference type="AlphaFoldDB" id="B8MTW8"/>
<sequence length="307" mass="34324">MYRPPPGPPPGWTAQQQDEINDNPPPYHNWQEQVPDTSTLPPPPAISRFASETGNASGDDADRAKEFCNERPLWRPVRPSEAVYTSTLNGDIRPGQPIEYRGTLDTPSRGHWRIRSDKNCRDCSIISLLPLYYAMRDSPMVTERPKTIYFEVTINKYHRRPFGGDASGFSIGFVAQPYPSWRSPGWDRASIGVFSDDGCRFVNDNLGGKEFTSAFRTEETVGLGMRFNPPGITSTNAPSQRLVLDATVFFTRNGVEAGSWDLHEELDSEAEGVYGLEGKFDLYAAVGIFGGVDVEVKFDPAKWMARY</sequence>
<dbReference type="eggNOG" id="KOG1477">
    <property type="taxonomic scope" value="Eukaryota"/>
</dbReference>
<dbReference type="GO" id="GO:0016020">
    <property type="term" value="C:membrane"/>
    <property type="evidence" value="ECO:0007669"/>
    <property type="project" value="UniProtKB-SubCell"/>
</dbReference>
<dbReference type="GeneID" id="8105297"/>
<evidence type="ECO:0000313" key="7">
    <source>
        <dbReference type="Proteomes" id="UP000001745"/>
    </source>
</evidence>
<keyword evidence="7" id="KW-1185">Reference proteome</keyword>
<organism evidence="6 7">
    <name type="scientific">Talaromyces stipitatus (strain ATCC 10500 / CBS 375.48 / QM 6759 / NRRL 1006)</name>
    <name type="common">Penicillium stipitatum</name>
    <dbReference type="NCBI Taxonomy" id="441959"/>
    <lineage>
        <taxon>Eukaryota</taxon>
        <taxon>Fungi</taxon>
        <taxon>Dikarya</taxon>
        <taxon>Ascomycota</taxon>
        <taxon>Pezizomycotina</taxon>
        <taxon>Eurotiomycetes</taxon>
        <taxon>Eurotiomycetidae</taxon>
        <taxon>Eurotiales</taxon>
        <taxon>Trichocomaceae</taxon>
        <taxon>Talaromyces</taxon>
        <taxon>Talaromyces sect. Talaromyces</taxon>
    </lineage>
</organism>
<dbReference type="InterPro" id="IPR035780">
    <property type="entry name" value="SPRY_Ssh4-like"/>
</dbReference>
<feature type="compositionally biased region" description="Polar residues" evidence="5">
    <location>
        <begin position="30"/>
        <end position="39"/>
    </location>
</feature>
<keyword evidence="2" id="KW-0812">Transmembrane</keyword>
<dbReference type="EMBL" id="EQ962660">
    <property type="protein sequence ID" value="EED12582.1"/>
    <property type="molecule type" value="Genomic_DNA"/>
</dbReference>
<dbReference type="HOGENOM" id="CLU_026654_0_0_1"/>
<dbReference type="Proteomes" id="UP000001745">
    <property type="component" value="Unassembled WGS sequence"/>
</dbReference>
<dbReference type="InterPro" id="IPR050618">
    <property type="entry name" value="Ubq-SigPath_Reg"/>
</dbReference>
<name>B8MTW8_TALSN</name>
<evidence type="ECO:0000256" key="3">
    <source>
        <dbReference type="ARBA" id="ARBA00022989"/>
    </source>
</evidence>
<feature type="region of interest" description="Disordered" evidence="5">
    <location>
        <begin position="1"/>
        <end position="62"/>
    </location>
</feature>
<dbReference type="InterPro" id="IPR043136">
    <property type="entry name" value="B30.2/SPRY_sf"/>
</dbReference>
<accession>B8MTW8</accession>
<feature type="compositionally biased region" description="Pro residues" evidence="5">
    <location>
        <begin position="1"/>
        <end position="11"/>
    </location>
</feature>
<evidence type="ECO:0000256" key="2">
    <source>
        <dbReference type="ARBA" id="ARBA00022692"/>
    </source>
</evidence>
<dbReference type="OMA" id="PPPYHDW"/>
<keyword evidence="4" id="KW-0472">Membrane</keyword>
<dbReference type="VEuPathDB" id="FungiDB:TSTA_006120"/>
<dbReference type="PANTHER" id="PTHR12864">
    <property type="entry name" value="RAN BINDING PROTEIN 9-RELATED"/>
    <property type="match status" value="1"/>
</dbReference>
<reference evidence="7" key="1">
    <citation type="journal article" date="2015" name="Genome Announc.">
        <title>Genome sequence of the AIDS-associated pathogen Penicillium marneffei (ATCC18224) and its near taxonomic relative Talaromyces stipitatus (ATCC10500).</title>
        <authorList>
            <person name="Nierman W.C."/>
            <person name="Fedorova-Abrams N.D."/>
            <person name="Andrianopoulos A."/>
        </authorList>
    </citation>
    <scope>NUCLEOTIDE SEQUENCE [LARGE SCALE GENOMIC DNA]</scope>
    <source>
        <strain evidence="7">ATCC 10500 / CBS 375.48 / QM 6759 / NRRL 1006</strain>
    </source>
</reference>
<proteinExistence type="predicted"/>
<protein>
    <recommendedName>
        <fullName evidence="8">SPRY domain-containing protein</fullName>
    </recommendedName>
</protein>
<dbReference type="PhylomeDB" id="B8MTW8"/>
<gene>
    <name evidence="6" type="ORF">TSTA_006120</name>
</gene>
<evidence type="ECO:0000313" key="6">
    <source>
        <dbReference type="EMBL" id="EED12582.1"/>
    </source>
</evidence>
<dbReference type="RefSeq" id="XP_002488236.1">
    <property type="nucleotide sequence ID" value="XM_002488191.1"/>
</dbReference>
<dbReference type="InParanoid" id="B8MTW8"/>
<evidence type="ECO:0000256" key="1">
    <source>
        <dbReference type="ARBA" id="ARBA00004370"/>
    </source>
</evidence>
<evidence type="ECO:0000256" key="5">
    <source>
        <dbReference type="SAM" id="MobiDB-lite"/>
    </source>
</evidence>
<keyword evidence="3" id="KW-1133">Transmembrane helix</keyword>
<dbReference type="CDD" id="cd12910">
    <property type="entry name" value="SPRY_SSH4_like"/>
    <property type="match status" value="1"/>
</dbReference>
<dbReference type="STRING" id="441959.B8MTW8"/>
<dbReference type="OrthoDB" id="25503at2759"/>
<comment type="subcellular location">
    <subcellularLocation>
        <location evidence="1">Membrane</location>
    </subcellularLocation>
</comment>
<dbReference type="Gene3D" id="2.60.120.920">
    <property type="match status" value="1"/>
</dbReference>
<evidence type="ECO:0008006" key="8">
    <source>
        <dbReference type="Google" id="ProtNLM"/>
    </source>
</evidence>